<dbReference type="GO" id="GO:0005886">
    <property type="term" value="C:plasma membrane"/>
    <property type="evidence" value="ECO:0007669"/>
    <property type="project" value="UniProtKB-SubCell"/>
</dbReference>
<feature type="transmembrane region" description="Helical" evidence="8">
    <location>
        <begin position="165"/>
        <end position="183"/>
    </location>
</feature>
<keyword evidence="4 8" id="KW-0812">Transmembrane</keyword>
<name>A0A4R8WAX8_9MICO</name>
<feature type="transmembrane region" description="Helical" evidence="8">
    <location>
        <begin position="108"/>
        <end position="129"/>
    </location>
</feature>
<protein>
    <submittedName>
        <fullName evidence="9">DUF2029 domain-containing protein</fullName>
    </submittedName>
</protein>
<keyword evidence="6 8" id="KW-0472">Membrane</keyword>
<feature type="transmembrane region" description="Helical" evidence="8">
    <location>
        <begin position="317"/>
        <end position="337"/>
    </location>
</feature>
<evidence type="ECO:0000256" key="8">
    <source>
        <dbReference type="SAM" id="Phobius"/>
    </source>
</evidence>
<feature type="transmembrane region" description="Helical" evidence="8">
    <location>
        <begin position="61"/>
        <end position="87"/>
    </location>
</feature>
<feature type="transmembrane region" description="Helical" evidence="8">
    <location>
        <begin position="369"/>
        <end position="385"/>
    </location>
</feature>
<accession>A0A4R8WAX8</accession>
<sequence>MDARTQPACHLGFLRWRQAPLPVPSSAEVSAVSQLLDRADRRLFHALTPARLAWLHSPRTLVLGFLAIHVVFLLALLPAILTGNVLGDLPLYRTWAENGLVHHLWPGIDVLWVYPIGALVPIVFAAIGGPLLYQLLWFLMTMALNAIAVTTLTDRGRDARGYRAAWLWLLLSFVLSPVGLLRLEGLTAPLVITGLVLLSRRPIVAAALLTAATWIKVWPAAVMLAVVTVSSRRTVVAVTGAAMSGGVALMVWASGGIRFLTGFVTMQSDRALQLEAPVTTPWVWLAVSGRPDTAIYQNYAIATREVAGPGTAIVAELMTPLMFLVLAAVLTLMLVGLRRRSDPSRLLLLGALSLVGAFIVFNKVGSPQYMLWLVPIVVVGAATAWRQWRAPVYLMLAISVLTTLIFPVFYLPLVDGDPFAVLLLTARNVLLVVMLGWSILALARLVRSTPRTLGSATRSGARTVPVGRD</sequence>
<keyword evidence="2" id="KW-1003">Cell membrane</keyword>
<evidence type="ECO:0000256" key="4">
    <source>
        <dbReference type="ARBA" id="ARBA00022692"/>
    </source>
</evidence>
<comment type="subcellular location">
    <subcellularLocation>
        <location evidence="1">Cell membrane</location>
        <topology evidence="1">Multi-pass membrane protein</topology>
    </subcellularLocation>
</comment>
<feature type="transmembrane region" description="Helical" evidence="8">
    <location>
        <begin position="346"/>
        <end position="363"/>
    </location>
</feature>
<dbReference type="GO" id="GO:0016758">
    <property type="term" value="F:hexosyltransferase activity"/>
    <property type="evidence" value="ECO:0007669"/>
    <property type="project" value="InterPro"/>
</dbReference>
<comment type="similarity">
    <text evidence="7">Belongs to the glycosyltransferase 87 family.</text>
</comment>
<keyword evidence="10" id="KW-1185">Reference proteome</keyword>
<dbReference type="AlphaFoldDB" id="A0A4R8WAX8"/>
<feature type="transmembrane region" description="Helical" evidence="8">
    <location>
        <begin position="203"/>
        <end position="227"/>
    </location>
</feature>
<evidence type="ECO:0000256" key="7">
    <source>
        <dbReference type="ARBA" id="ARBA00024033"/>
    </source>
</evidence>
<feature type="transmembrane region" description="Helical" evidence="8">
    <location>
        <begin position="234"/>
        <end position="253"/>
    </location>
</feature>
<organism evidence="9 10">
    <name type="scientific">Cryobacterium mannosilyticum</name>
    <dbReference type="NCBI Taxonomy" id="1259190"/>
    <lineage>
        <taxon>Bacteria</taxon>
        <taxon>Bacillati</taxon>
        <taxon>Actinomycetota</taxon>
        <taxon>Actinomycetes</taxon>
        <taxon>Micrococcales</taxon>
        <taxon>Microbacteriaceae</taxon>
        <taxon>Cryobacterium</taxon>
    </lineage>
</organism>
<proteinExistence type="inferred from homology"/>
<dbReference type="Pfam" id="PF09594">
    <property type="entry name" value="GT87"/>
    <property type="match status" value="1"/>
</dbReference>
<keyword evidence="3" id="KW-0808">Transferase</keyword>
<feature type="transmembrane region" description="Helical" evidence="8">
    <location>
        <begin position="392"/>
        <end position="413"/>
    </location>
</feature>
<reference evidence="9 10" key="1">
    <citation type="submission" date="2019-03" db="EMBL/GenBank/DDBJ databases">
        <title>Genomics of glacier-inhabiting Cryobacterium strains.</title>
        <authorList>
            <person name="Liu Q."/>
            <person name="Xin Y.-H."/>
        </authorList>
    </citation>
    <scope>NUCLEOTIDE SEQUENCE [LARGE SCALE GENOMIC DNA]</scope>
    <source>
        <strain evidence="9 10">RHLT2-21</strain>
    </source>
</reference>
<keyword evidence="5 8" id="KW-1133">Transmembrane helix</keyword>
<evidence type="ECO:0000256" key="3">
    <source>
        <dbReference type="ARBA" id="ARBA00022679"/>
    </source>
</evidence>
<evidence type="ECO:0000256" key="6">
    <source>
        <dbReference type="ARBA" id="ARBA00023136"/>
    </source>
</evidence>
<dbReference type="Proteomes" id="UP000297643">
    <property type="component" value="Unassembled WGS sequence"/>
</dbReference>
<evidence type="ECO:0000313" key="9">
    <source>
        <dbReference type="EMBL" id="TFC03844.1"/>
    </source>
</evidence>
<feature type="transmembrane region" description="Helical" evidence="8">
    <location>
        <begin position="419"/>
        <end position="443"/>
    </location>
</feature>
<dbReference type="EMBL" id="SOFM01000025">
    <property type="protein sequence ID" value="TFC03844.1"/>
    <property type="molecule type" value="Genomic_DNA"/>
</dbReference>
<comment type="caution">
    <text evidence="9">The sequence shown here is derived from an EMBL/GenBank/DDBJ whole genome shotgun (WGS) entry which is preliminary data.</text>
</comment>
<dbReference type="InterPro" id="IPR018584">
    <property type="entry name" value="GT87"/>
</dbReference>
<evidence type="ECO:0000256" key="1">
    <source>
        <dbReference type="ARBA" id="ARBA00004651"/>
    </source>
</evidence>
<evidence type="ECO:0000256" key="5">
    <source>
        <dbReference type="ARBA" id="ARBA00022989"/>
    </source>
</evidence>
<evidence type="ECO:0000256" key="2">
    <source>
        <dbReference type="ARBA" id="ARBA00022475"/>
    </source>
</evidence>
<evidence type="ECO:0000313" key="10">
    <source>
        <dbReference type="Proteomes" id="UP000297643"/>
    </source>
</evidence>
<gene>
    <name evidence="9" type="ORF">E3O32_09060</name>
</gene>